<dbReference type="InterPro" id="IPR013785">
    <property type="entry name" value="Aldolase_TIM"/>
</dbReference>
<dbReference type="PANTHER" id="PTHR42738">
    <property type="entry name" value="HYDROXYMETHYLGLUTARYL-COA LYASE"/>
    <property type="match status" value="1"/>
</dbReference>
<dbReference type="AlphaFoldDB" id="A0AAW6AQW5"/>
<evidence type="ECO:0000256" key="2">
    <source>
        <dbReference type="ARBA" id="ARBA00022723"/>
    </source>
</evidence>
<dbReference type="GO" id="GO:0004419">
    <property type="term" value="F:hydroxymethylglutaryl-CoA lyase activity"/>
    <property type="evidence" value="ECO:0007669"/>
    <property type="project" value="TreeGrafter"/>
</dbReference>
<evidence type="ECO:0000313" key="5">
    <source>
        <dbReference type="EMBL" id="MDB1999504.1"/>
    </source>
</evidence>
<comment type="similarity">
    <text evidence="1">Belongs to the HMG-CoA lyase family.</text>
</comment>
<keyword evidence="3 5" id="KW-0456">Lyase</keyword>
<dbReference type="PANTHER" id="PTHR42738:SF7">
    <property type="entry name" value="HYDROXYMETHYLGLUTARYL-COA LYASE"/>
    <property type="match status" value="1"/>
</dbReference>
<dbReference type="InterPro" id="IPR043594">
    <property type="entry name" value="HMGL"/>
</dbReference>
<protein>
    <submittedName>
        <fullName evidence="5">Hydroxymethylglutaryl-CoA lyase</fullName>
    </submittedName>
</protein>
<accession>A0AAW6AQW5</accession>
<reference evidence="5" key="1">
    <citation type="submission" date="2023-01" db="EMBL/GenBank/DDBJ databases">
        <title>Human gut microbiome strain richness.</title>
        <authorList>
            <person name="Chen-Liaw A."/>
        </authorList>
    </citation>
    <scope>NUCLEOTIDE SEQUENCE</scope>
    <source>
        <strain evidence="5">B1_m1001713B170214d0_201011</strain>
    </source>
</reference>
<dbReference type="SUPFAM" id="SSF51569">
    <property type="entry name" value="Aldolase"/>
    <property type="match status" value="1"/>
</dbReference>
<dbReference type="PROSITE" id="PS50991">
    <property type="entry name" value="PYR_CT"/>
    <property type="match status" value="1"/>
</dbReference>
<dbReference type="GO" id="GO:0046951">
    <property type="term" value="P:ketone body biosynthetic process"/>
    <property type="evidence" value="ECO:0007669"/>
    <property type="project" value="TreeGrafter"/>
</dbReference>
<dbReference type="NCBIfam" id="NF004283">
    <property type="entry name" value="PRK05692.1"/>
    <property type="match status" value="1"/>
</dbReference>
<feature type="domain" description="Pyruvate carboxyltransferase" evidence="4">
    <location>
        <begin position="7"/>
        <end position="274"/>
    </location>
</feature>
<dbReference type="GO" id="GO:0006552">
    <property type="term" value="P:L-leucine catabolic process"/>
    <property type="evidence" value="ECO:0007669"/>
    <property type="project" value="TreeGrafter"/>
</dbReference>
<keyword evidence="2" id="KW-0479">Metal-binding</keyword>
<dbReference type="GO" id="GO:0046872">
    <property type="term" value="F:metal ion binding"/>
    <property type="evidence" value="ECO:0007669"/>
    <property type="project" value="UniProtKB-KW"/>
</dbReference>
<dbReference type="InterPro" id="IPR000891">
    <property type="entry name" value="PYR_CT"/>
</dbReference>
<evidence type="ECO:0000313" key="6">
    <source>
        <dbReference type="Proteomes" id="UP001300871"/>
    </source>
</evidence>
<evidence type="ECO:0000256" key="1">
    <source>
        <dbReference type="ARBA" id="ARBA00009405"/>
    </source>
</evidence>
<dbReference type="RefSeq" id="WP_257606954.1">
    <property type="nucleotide sequence ID" value="NZ_JANKAG010000003.1"/>
</dbReference>
<dbReference type="CDD" id="cd07938">
    <property type="entry name" value="DRE_TIM_HMGL"/>
    <property type="match status" value="1"/>
</dbReference>
<dbReference type="Proteomes" id="UP001300871">
    <property type="component" value="Unassembled WGS sequence"/>
</dbReference>
<sequence>MDLVKAITLCEVGPRDGLQSEKTLLTTEQKVELINDMTAAGFRVIEVGSFVNPKAVPQMADTDDVFTRIAKAPDVEYRALIANLRGVRRAAGCGCRKVKLNVSASTAHNLANLNCTPSESVAGFKSCVEEAQNCNIAVSGSISMAFGSPWDKEIPIGDVKKVVEAYLAAGVTEISLSDAAGVAYPSQVFDMGKEMLQEYPQVKWWLHFHNTRGLGIANILAGMEAGFTNYDTSFGGVGGCPFVPGAAGNVTTEDVLHMCEQMKITTGIDLDLAMAVSKKAVSMLGHGTDSYLLRAGKAGDLIRELPKGQIENQVIIKNIPPADSHAGAQPV</sequence>
<organism evidence="5 6">
    <name type="scientific">Clostridium symbiosum</name>
    <name type="common">Bacteroides symbiosus</name>
    <dbReference type="NCBI Taxonomy" id="1512"/>
    <lineage>
        <taxon>Bacteria</taxon>
        <taxon>Bacillati</taxon>
        <taxon>Bacillota</taxon>
        <taxon>Clostridia</taxon>
        <taxon>Lachnospirales</taxon>
        <taxon>Lachnospiraceae</taxon>
        <taxon>Otoolea</taxon>
    </lineage>
</organism>
<dbReference type="Pfam" id="PF00682">
    <property type="entry name" value="HMGL-like"/>
    <property type="match status" value="1"/>
</dbReference>
<dbReference type="Gene3D" id="3.20.20.70">
    <property type="entry name" value="Aldolase class I"/>
    <property type="match status" value="1"/>
</dbReference>
<comment type="caution">
    <text evidence="5">The sequence shown here is derived from an EMBL/GenBank/DDBJ whole genome shotgun (WGS) entry which is preliminary data.</text>
</comment>
<evidence type="ECO:0000259" key="4">
    <source>
        <dbReference type="PROSITE" id="PS50991"/>
    </source>
</evidence>
<evidence type="ECO:0000256" key="3">
    <source>
        <dbReference type="ARBA" id="ARBA00023239"/>
    </source>
</evidence>
<gene>
    <name evidence="5" type="ORF">PM006_04775</name>
</gene>
<dbReference type="EMBL" id="JAQLGM010000008">
    <property type="protein sequence ID" value="MDB1999504.1"/>
    <property type="molecule type" value="Genomic_DNA"/>
</dbReference>
<proteinExistence type="inferred from homology"/>
<name>A0AAW6AQW5_CLOSY</name>